<dbReference type="AlphaFoldDB" id="A0A5B8R5C6"/>
<dbReference type="CDD" id="cd08704">
    <property type="entry name" value="Met_tRNA_FMT_C"/>
    <property type="match status" value="1"/>
</dbReference>
<dbReference type="NCBIfam" id="TIGR00460">
    <property type="entry name" value="fmt"/>
    <property type="match status" value="1"/>
</dbReference>
<comment type="similarity">
    <text evidence="1">Belongs to the Fmt family.</text>
</comment>
<proteinExistence type="inferred from homology"/>
<dbReference type="Gene3D" id="3.40.50.170">
    <property type="entry name" value="Formyl transferase, N-terminal domain"/>
    <property type="match status" value="1"/>
</dbReference>
<feature type="domain" description="Formyl transferase C-terminal" evidence="6">
    <location>
        <begin position="203"/>
        <end position="300"/>
    </location>
</feature>
<keyword evidence="3 7" id="KW-0808">Transferase</keyword>
<dbReference type="PANTHER" id="PTHR11138:SF5">
    <property type="entry name" value="METHIONYL-TRNA FORMYLTRANSFERASE, MITOCHONDRIAL"/>
    <property type="match status" value="1"/>
</dbReference>
<dbReference type="InterPro" id="IPR005794">
    <property type="entry name" value="Fmt"/>
</dbReference>
<reference evidence="7" key="1">
    <citation type="submission" date="2019-06" db="EMBL/GenBank/DDBJ databases">
        <authorList>
            <person name="Murdoch R.W."/>
            <person name="Fathepure B."/>
        </authorList>
    </citation>
    <scope>NUCLEOTIDE SEQUENCE</scope>
</reference>
<gene>
    <name evidence="7" type="primary">fmt</name>
    <name evidence="7" type="ORF">KBTEX_00300</name>
</gene>
<dbReference type="Pfam" id="PF02911">
    <property type="entry name" value="Formyl_trans_C"/>
    <property type="match status" value="1"/>
</dbReference>
<dbReference type="EMBL" id="MN079078">
    <property type="protein sequence ID" value="QEA03999.1"/>
    <property type="molecule type" value="Genomic_DNA"/>
</dbReference>
<dbReference type="EC" id="2.1.2.9" evidence="2"/>
<dbReference type="InterPro" id="IPR001555">
    <property type="entry name" value="GART_AS"/>
</dbReference>
<dbReference type="SUPFAM" id="SSF50486">
    <property type="entry name" value="FMT C-terminal domain-like"/>
    <property type="match status" value="1"/>
</dbReference>
<dbReference type="GO" id="GO:0016740">
    <property type="term" value="F:transferase activity"/>
    <property type="evidence" value="ECO:0007669"/>
    <property type="project" value="UniProtKB-KW"/>
</dbReference>
<evidence type="ECO:0000256" key="1">
    <source>
        <dbReference type="ARBA" id="ARBA00010699"/>
    </source>
</evidence>
<dbReference type="GO" id="GO:0071951">
    <property type="term" value="P:conversion of methionyl-tRNA to N-formyl-methionyl-tRNA"/>
    <property type="evidence" value="ECO:0007669"/>
    <property type="project" value="InterPro"/>
</dbReference>
<dbReference type="SUPFAM" id="SSF53328">
    <property type="entry name" value="Formyltransferase"/>
    <property type="match status" value="1"/>
</dbReference>
<accession>A0A5B8R5C6</accession>
<evidence type="ECO:0000256" key="4">
    <source>
        <dbReference type="ARBA" id="ARBA00022917"/>
    </source>
</evidence>
<evidence type="ECO:0000256" key="2">
    <source>
        <dbReference type="ARBA" id="ARBA00012261"/>
    </source>
</evidence>
<evidence type="ECO:0000313" key="7">
    <source>
        <dbReference type="EMBL" id="QEA03999.1"/>
    </source>
</evidence>
<dbReference type="InterPro" id="IPR044135">
    <property type="entry name" value="Met-tRNA-FMT_C"/>
</dbReference>
<feature type="domain" description="Formyl transferase N-terminal" evidence="5">
    <location>
        <begin position="1"/>
        <end position="180"/>
    </location>
</feature>
<dbReference type="InterPro" id="IPR005793">
    <property type="entry name" value="Formyl_trans_C"/>
</dbReference>
<dbReference type="Gene3D" id="3.10.25.10">
    <property type="entry name" value="Formyl transferase, C-terminal domain"/>
    <property type="match status" value="1"/>
</dbReference>
<dbReference type="HAMAP" id="MF_00182">
    <property type="entry name" value="Formyl_trans"/>
    <property type="match status" value="1"/>
</dbReference>
<dbReference type="InterPro" id="IPR002376">
    <property type="entry name" value="Formyl_transf_N"/>
</dbReference>
<dbReference type="InterPro" id="IPR037022">
    <property type="entry name" value="Formyl_trans_C_sf"/>
</dbReference>
<protein>
    <recommendedName>
        <fullName evidence="2">methionyl-tRNA formyltransferase</fullName>
        <ecNumber evidence="2">2.1.2.9</ecNumber>
    </recommendedName>
</protein>
<name>A0A5B8R5C6_9ZZZZ</name>
<dbReference type="PANTHER" id="PTHR11138">
    <property type="entry name" value="METHIONYL-TRNA FORMYLTRANSFERASE"/>
    <property type="match status" value="1"/>
</dbReference>
<organism evidence="7">
    <name type="scientific">uncultured organism</name>
    <dbReference type="NCBI Taxonomy" id="155900"/>
    <lineage>
        <taxon>unclassified sequences</taxon>
        <taxon>environmental samples</taxon>
    </lineage>
</organism>
<dbReference type="InterPro" id="IPR011034">
    <property type="entry name" value="Formyl_transferase-like_C_sf"/>
</dbReference>
<dbReference type="InterPro" id="IPR041711">
    <property type="entry name" value="Met-tRNA-FMT_N"/>
</dbReference>
<keyword evidence="4" id="KW-0648">Protein biosynthesis</keyword>
<evidence type="ECO:0000259" key="6">
    <source>
        <dbReference type="Pfam" id="PF02911"/>
    </source>
</evidence>
<dbReference type="PROSITE" id="PS00373">
    <property type="entry name" value="GART"/>
    <property type="match status" value="1"/>
</dbReference>
<evidence type="ECO:0000256" key="3">
    <source>
        <dbReference type="ARBA" id="ARBA00022679"/>
    </source>
</evidence>
<dbReference type="InterPro" id="IPR036477">
    <property type="entry name" value="Formyl_transf_N_sf"/>
</dbReference>
<dbReference type="CDD" id="cd08646">
    <property type="entry name" value="FMT_core_Met-tRNA-FMT_N"/>
    <property type="match status" value="1"/>
</dbReference>
<evidence type="ECO:0000259" key="5">
    <source>
        <dbReference type="Pfam" id="PF00551"/>
    </source>
</evidence>
<sequence length="309" mass="32960">MRVVFAGTPDFSVPALTALVEAGFNVVAAYTQPDRPAGRGRRLRPSPVKQAAQAHGIPVYQPESLRDADARATLAALEPDVMVVVAYGLILSRTVLDVPVHGCLNIHASLLPRWRGAAPIQRALLAGDTHTGVCIMRMAAGLDTGPVIECEATPIGAEDTGGSLHDRLAAMGASLIARVLPDWVAGRLPERPQPEDGVTYADKLETAETRIDWHEPAAAIERRIRAFDPWPVARTRRGDGELRLWRAEVRPDRADVPPGTVIAVAPGGVDVATGDGVLRLLEVQAPGRRRQPVASFLNGVGIEAGERLG</sequence>
<dbReference type="Pfam" id="PF00551">
    <property type="entry name" value="Formyl_trans_N"/>
    <property type="match status" value="1"/>
</dbReference>